<gene>
    <name evidence="1" type="ORF">B2A_09315</name>
</gene>
<dbReference type="EMBL" id="AUZZ01006727">
    <property type="protein sequence ID" value="EQD45395.1"/>
    <property type="molecule type" value="Genomic_DNA"/>
</dbReference>
<feature type="non-terminal residue" evidence="1">
    <location>
        <position position="204"/>
    </location>
</feature>
<feature type="non-terminal residue" evidence="1">
    <location>
        <position position="1"/>
    </location>
</feature>
<reference evidence="1" key="2">
    <citation type="journal article" date="2014" name="ISME J.">
        <title>Microbial stratification in low pH oxic and suboxic macroscopic growths along an acid mine drainage.</title>
        <authorList>
            <person name="Mendez-Garcia C."/>
            <person name="Mesa V."/>
            <person name="Sprenger R.R."/>
            <person name="Richter M."/>
            <person name="Diez M.S."/>
            <person name="Solano J."/>
            <person name="Bargiela R."/>
            <person name="Golyshina O.V."/>
            <person name="Manteca A."/>
            <person name="Ramos J.L."/>
            <person name="Gallego J.R."/>
            <person name="Llorente I."/>
            <person name="Martins Dos Santos V.A."/>
            <person name="Jensen O.N."/>
            <person name="Pelaez A.I."/>
            <person name="Sanchez J."/>
            <person name="Ferrer M."/>
        </authorList>
    </citation>
    <scope>NUCLEOTIDE SEQUENCE</scope>
</reference>
<name>T1ATP2_9ZZZZ</name>
<reference evidence="1" key="1">
    <citation type="submission" date="2013-08" db="EMBL/GenBank/DDBJ databases">
        <authorList>
            <person name="Mendez C."/>
            <person name="Richter M."/>
            <person name="Ferrer M."/>
            <person name="Sanchez J."/>
        </authorList>
    </citation>
    <scope>NUCLEOTIDE SEQUENCE</scope>
</reference>
<dbReference type="GO" id="GO:0016787">
    <property type="term" value="F:hydrolase activity"/>
    <property type="evidence" value="ECO:0007669"/>
    <property type="project" value="UniProtKB-KW"/>
</dbReference>
<dbReference type="Pfam" id="PF05317">
    <property type="entry name" value="Thermopsin"/>
    <property type="match status" value="1"/>
</dbReference>
<dbReference type="AlphaFoldDB" id="T1ATP2"/>
<keyword evidence="1" id="KW-0378">Hydrolase</keyword>
<sequence length="204" mass="21945">TSLQFEDNIWKLLQQRRLASAPARLLSYYGQHPGASTTSTARPSRSPTRLTLTLYNNLTIYNDSGRMVPGVYFNYSLTYGGSTHAGLFDFVTFNGNAVASAPPQFQVNGFTYNPLGYLFYDAEIIFGGNGGGANAMIAALNGTATLDYLPSGQTRYRSVPSAYDYGGDTGETAEGVAATWSGTTETLTQGPSFLYGLWNTTNSS</sequence>
<protein>
    <submittedName>
        <fullName evidence="1">Peptidase A5, thermopsin</fullName>
        <ecNumber evidence="1">3.4.23.-</ecNumber>
    </submittedName>
</protein>
<dbReference type="EC" id="3.4.23.-" evidence="1"/>
<organism evidence="1">
    <name type="scientific">mine drainage metagenome</name>
    <dbReference type="NCBI Taxonomy" id="410659"/>
    <lineage>
        <taxon>unclassified sequences</taxon>
        <taxon>metagenomes</taxon>
        <taxon>ecological metagenomes</taxon>
    </lineage>
</organism>
<comment type="caution">
    <text evidence="1">The sequence shown here is derived from an EMBL/GenBank/DDBJ whole genome shotgun (WGS) entry which is preliminary data.</text>
</comment>
<dbReference type="InterPro" id="IPR007981">
    <property type="entry name" value="Peptidase_A5"/>
</dbReference>
<accession>T1ATP2</accession>
<proteinExistence type="predicted"/>
<evidence type="ECO:0000313" key="1">
    <source>
        <dbReference type="EMBL" id="EQD45395.1"/>
    </source>
</evidence>